<proteinExistence type="predicted"/>
<sequence>MAGFRQLLLFAALFCVTWAGSARDSNAFMDQILLQKMPQLVRSNSRLFPNVTIPEFKFKVESTRGLNRDLKVKMKEGAVRGFDTGVHRTTDCNPPAPSGVQHKRFVRARF</sequence>
<organism evidence="2">
    <name type="scientific">Amblyomma tuberculatum</name>
    <dbReference type="NCBI Taxonomy" id="48802"/>
    <lineage>
        <taxon>Eukaryota</taxon>
        <taxon>Metazoa</taxon>
        <taxon>Ecdysozoa</taxon>
        <taxon>Arthropoda</taxon>
        <taxon>Chelicerata</taxon>
        <taxon>Arachnida</taxon>
        <taxon>Acari</taxon>
        <taxon>Parasitiformes</taxon>
        <taxon>Ixodida</taxon>
        <taxon>Ixodoidea</taxon>
        <taxon>Ixodidae</taxon>
        <taxon>Amblyomminae</taxon>
        <taxon>Amblyomma</taxon>
    </lineage>
</organism>
<name>A0A6M2E1L8_9ACAR</name>
<dbReference type="EMBL" id="GIDH01000476">
    <property type="protein sequence ID" value="NOV52419.1"/>
    <property type="molecule type" value="Transcribed_RNA"/>
</dbReference>
<accession>A0A6M2E1L8</accession>
<feature type="signal peptide" evidence="1">
    <location>
        <begin position="1"/>
        <end position="22"/>
    </location>
</feature>
<reference evidence="2" key="1">
    <citation type="submission" date="2019-12" db="EMBL/GenBank/DDBJ databases">
        <title>The sialotranscriptome of the gopher-tortoise tick, Amblyomma tuberculatum.</title>
        <authorList>
            <person name="Karim S."/>
            <person name="Andersen J."/>
            <person name="Kumar D."/>
            <person name="Adamson S."/>
            <person name="Ennen J."/>
            <person name="Qualis C.P."/>
            <person name="Ribeiro J.M.C."/>
        </authorList>
    </citation>
    <scope>NUCLEOTIDE SEQUENCE</scope>
    <source>
        <strain evidence="2">Removed</strain>
        <tissue evidence="2">Salivary glands</tissue>
    </source>
</reference>
<protein>
    <submittedName>
        <fullName evidence="2">Putative conserved secreted protein</fullName>
    </submittedName>
</protein>
<feature type="chain" id="PRO_5026953750" evidence="1">
    <location>
        <begin position="23"/>
        <end position="110"/>
    </location>
</feature>
<evidence type="ECO:0000256" key="1">
    <source>
        <dbReference type="SAM" id="SignalP"/>
    </source>
</evidence>
<evidence type="ECO:0000313" key="2">
    <source>
        <dbReference type="EMBL" id="NOV52419.1"/>
    </source>
</evidence>
<keyword evidence="1" id="KW-0732">Signal</keyword>
<dbReference type="AlphaFoldDB" id="A0A6M2E1L8"/>